<dbReference type="PANTHER" id="PTHR43806">
    <property type="entry name" value="PEPTIDASE S8"/>
    <property type="match status" value="1"/>
</dbReference>
<dbReference type="InterPro" id="IPR036852">
    <property type="entry name" value="Peptidase_S8/S53_dom_sf"/>
</dbReference>
<comment type="caution">
    <text evidence="10">The sequence shown here is derived from an EMBL/GenBank/DDBJ whole genome shotgun (WGS) entry which is preliminary data.</text>
</comment>
<dbReference type="InterPro" id="IPR023827">
    <property type="entry name" value="Peptidase_S8_Asp-AS"/>
</dbReference>
<dbReference type="GO" id="GO:0004252">
    <property type="term" value="F:serine-type endopeptidase activity"/>
    <property type="evidence" value="ECO:0007669"/>
    <property type="project" value="UniProtKB-UniRule"/>
</dbReference>
<organism evidence="10 11">
    <name type="scientific">Actinomadura logoneensis</name>
    <dbReference type="NCBI Taxonomy" id="2293572"/>
    <lineage>
        <taxon>Bacteria</taxon>
        <taxon>Bacillati</taxon>
        <taxon>Actinomycetota</taxon>
        <taxon>Actinomycetes</taxon>
        <taxon>Streptosporangiales</taxon>
        <taxon>Thermomonosporaceae</taxon>
        <taxon>Actinomadura</taxon>
    </lineage>
</organism>
<keyword evidence="3 6" id="KW-0378">Hydrolase</keyword>
<feature type="active site" description="Charge relay system" evidence="5 6">
    <location>
        <position position="88"/>
    </location>
</feature>
<gene>
    <name evidence="10" type="ORF">DZF91_38245</name>
</gene>
<sequence length="956" mass="98631">RAAAPAGVGGARPLAALNGSAMSARKDRAATVWSSLTGGGRTLAPGVGHVWLDGRVHATLDKSVPRIGAPAAWRAGYTGKGVTVGVLDSGIDATHPDLADAVVAERDFTGGGNVRDGNGHGTHVASAITGDGVADTRYRGVAPDARLVVGKVLGDDGSGTFSSLIEGMDWIAQQHVRVVNMSVGAWVAGDGTDPLSAAADALTARTGTLFVVAGGNEGEDRSVLAPGLADSALTVGAADADDSVASFSSRGPRRGDGAVKPDVTAPGVGITAARAAGTSEGEPVNDRYTTMSGTSMAAPHVAGAAALLFQQHSGWTPAQVKAALMTTATPKNDVSVFAQGTGRIDVGRAVASRIFADQGSVSFDLTRTAAVSRRVQIRNEGDTPVRLDLALKMTGPDGEDAPAGMFTVSPAALDVPAGGTAEATVSADPGKGPVGRYSGALTAVRGDAEVLHLAVGGVREAASHEIRLTGTDRNGNPAGTTMETLPWVSLTDLATGEAVEGYYSGHGVAARVPAGRYSVTAAIFTGDTDAALFSYPEVVVTDHDVALTADARRARRVAVRVDSRTAVRSGLDEIGVTETVAGVQQSFGVAVEGKVGLSAMPIEKVTGRRFGFYHVANLAEPDGPRAYHLQRLVGQRIPERLDYRVADTDLASVESVYHSDRPLTGQRQTMALVPGVFFGAGYGEYSVPLPGRRTELYTAGAGLSWSRALAGTADDGGFSVTGNPPSTARPGRTAYHWNAAAPGSVGAGMRKARNGPMIFNTFPLVPAGDRDGLSAPTTARTEVSRDGVLLGAADSDSLRVSTPPGEGRYTIRSTADRTASWTGLGTHSETEWTFPYTPTMAALEEPPMFAVRTEGAFDQNNRAPAGAPFELGLRVTDGRRNTSAAPPRLTDATVEASYDDGKTWQPAKVTATGDDRWKVSLTHPSGAGGYVSLRIHVSNDTGTSLKQTVIRAYALN</sequence>
<dbReference type="EMBL" id="QURH01001051">
    <property type="protein sequence ID" value="RFU36431.1"/>
    <property type="molecule type" value="Genomic_DNA"/>
</dbReference>
<dbReference type="PROSITE" id="PS00137">
    <property type="entry name" value="SUBTILASE_HIS"/>
    <property type="match status" value="1"/>
</dbReference>
<evidence type="ECO:0000313" key="10">
    <source>
        <dbReference type="EMBL" id="RFU36431.1"/>
    </source>
</evidence>
<dbReference type="GO" id="GO:0006508">
    <property type="term" value="P:proteolysis"/>
    <property type="evidence" value="ECO:0007669"/>
    <property type="project" value="UniProtKB-KW"/>
</dbReference>
<evidence type="ECO:0000256" key="6">
    <source>
        <dbReference type="PROSITE-ProRule" id="PRU01240"/>
    </source>
</evidence>
<dbReference type="InterPro" id="IPR013783">
    <property type="entry name" value="Ig-like_fold"/>
</dbReference>
<feature type="domain" description="Peptidase S8/S53" evidence="9">
    <location>
        <begin position="79"/>
        <end position="342"/>
    </location>
</feature>
<evidence type="ECO:0000256" key="7">
    <source>
        <dbReference type="RuleBase" id="RU003355"/>
    </source>
</evidence>
<accession>A0A372J8V6</accession>
<feature type="active site" description="Charge relay system" evidence="5 6">
    <location>
        <position position="295"/>
    </location>
</feature>
<keyword evidence="11" id="KW-1185">Reference proteome</keyword>
<dbReference type="RefSeq" id="WP_117361906.1">
    <property type="nucleotide sequence ID" value="NZ_QURH01001051.1"/>
</dbReference>
<dbReference type="PROSITE" id="PS00138">
    <property type="entry name" value="SUBTILASE_SER"/>
    <property type="match status" value="1"/>
</dbReference>
<dbReference type="Proteomes" id="UP000261811">
    <property type="component" value="Unassembled WGS sequence"/>
</dbReference>
<dbReference type="PRINTS" id="PR00723">
    <property type="entry name" value="SUBTILISIN"/>
</dbReference>
<feature type="non-terminal residue" evidence="10">
    <location>
        <position position="1"/>
    </location>
</feature>
<dbReference type="SUPFAM" id="SSF52743">
    <property type="entry name" value="Subtilisin-like"/>
    <property type="match status" value="1"/>
</dbReference>
<dbReference type="InterPro" id="IPR015500">
    <property type="entry name" value="Peptidase_S8_subtilisin-rel"/>
</dbReference>
<dbReference type="PROSITE" id="PS51892">
    <property type="entry name" value="SUBTILASE"/>
    <property type="match status" value="1"/>
</dbReference>
<dbReference type="PANTHER" id="PTHR43806:SF11">
    <property type="entry name" value="CEREVISIN-RELATED"/>
    <property type="match status" value="1"/>
</dbReference>
<dbReference type="InterPro" id="IPR050131">
    <property type="entry name" value="Peptidase_S8_subtilisin-like"/>
</dbReference>
<evidence type="ECO:0000313" key="11">
    <source>
        <dbReference type="Proteomes" id="UP000261811"/>
    </source>
</evidence>
<keyword evidence="4 6" id="KW-0720">Serine protease</keyword>
<evidence type="ECO:0000256" key="3">
    <source>
        <dbReference type="ARBA" id="ARBA00022801"/>
    </source>
</evidence>
<evidence type="ECO:0000256" key="5">
    <source>
        <dbReference type="PIRSR" id="PIRSR615500-1"/>
    </source>
</evidence>
<dbReference type="GO" id="GO:0005975">
    <property type="term" value="P:carbohydrate metabolic process"/>
    <property type="evidence" value="ECO:0007669"/>
    <property type="project" value="UniProtKB-ARBA"/>
</dbReference>
<dbReference type="InterPro" id="IPR022398">
    <property type="entry name" value="Peptidase_S8_His-AS"/>
</dbReference>
<dbReference type="InterPro" id="IPR000209">
    <property type="entry name" value="Peptidase_S8/S53_dom"/>
</dbReference>
<dbReference type="PROSITE" id="PS00136">
    <property type="entry name" value="SUBTILASE_ASP"/>
    <property type="match status" value="1"/>
</dbReference>
<feature type="region of interest" description="Disordered" evidence="8">
    <location>
        <begin position="243"/>
        <end position="263"/>
    </location>
</feature>
<name>A0A372J8V6_9ACTN</name>
<dbReference type="Pfam" id="PF00082">
    <property type="entry name" value="Peptidase_S8"/>
    <property type="match status" value="1"/>
</dbReference>
<comment type="similarity">
    <text evidence="1 6 7">Belongs to the peptidase S8 family.</text>
</comment>
<protein>
    <recommendedName>
        <fullName evidence="9">Peptidase S8/S53 domain-containing protein</fullName>
    </recommendedName>
</protein>
<feature type="active site" description="Charge relay system" evidence="5 6">
    <location>
        <position position="120"/>
    </location>
</feature>
<proteinExistence type="inferred from homology"/>
<evidence type="ECO:0000256" key="2">
    <source>
        <dbReference type="ARBA" id="ARBA00022670"/>
    </source>
</evidence>
<dbReference type="AlphaFoldDB" id="A0A372J8V6"/>
<keyword evidence="2 6" id="KW-0645">Protease</keyword>
<dbReference type="InterPro" id="IPR023828">
    <property type="entry name" value="Peptidase_S8_Ser-AS"/>
</dbReference>
<dbReference type="OrthoDB" id="614750at2"/>
<dbReference type="Gene3D" id="2.60.40.10">
    <property type="entry name" value="Immunoglobulins"/>
    <property type="match status" value="1"/>
</dbReference>
<evidence type="ECO:0000256" key="4">
    <source>
        <dbReference type="ARBA" id="ARBA00022825"/>
    </source>
</evidence>
<reference evidence="10 11" key="1">
    <citation type="submission" date="2018-08" db="EMBL/GenBank/DDBJ databases">
        <title>Actinomadura jelena sp. nov., a novel Actinomycete isolated from soil in Chad.</title>
        <authorList>
            <person name="Shi L."/>
        </authorList>
    </citation>
    <scope>NUCLEOTIDE SEQUENCE [LARGE SCALE GENOMIC DNA]</scope>
    <source>
        <strain evidence="10 11">NEAU-G17</strain>
    </source>
</reference>
<evidence type="ECO:0000256" key="8">
    <source>
        <dbReference type="SAM" id="MobiDB-lite"/>
    </source>
</evidence>
<evidence type="ECO:0000259" key="9">
    <source>
        <dbReference type="Pfam" id="PF00082"/>
    </source>
</evidence>
<evidence type="ECO:0000256" key="1">
    <source>
        <dbReference type="ARBA" id="ARBA00011073"/>
    </source>
</evidence>
<dbReference type="Gene3D" id="3.40.50.200">
    <property type="entry name" value="Peptidase S8/S53 domain"/>
    <property type="match status" value="1"/>
</dbReference>